<accession>A0ABQ5W649</accession>
<protein>
    <recommendedName>
        <fullName evidence="2">YcaO domain-containing protein</fullName>
    </recommendedName>
</protein>
<evidence type="ECO:0000313" key="3">
    <source>
        <dbReference type="EMBL" id="GLQ55090.1"/>
    </source>
</evidence>
<keyword evidence="4" id="KW-1185">Reference proteome</keyword>
<evidence type="ECO:0000313" key="4">
    <source>
        <dbReference type="Proteomes" id="UP001156691"/>
    </source>
</evidence>
<dbReference type="Pfam" id="PF02624">
    <property type="entry name" value="YcaO"/>
    <property type="match status" value="1"/>
</dbReference>
<dbReference type="InterPro" id="IPR003776">
    <property type="entry name" value="YcaO-like_dom"/>
</dbReference>
<comment type="caution">
    <text evidence="3">The sequence shown here is derived from an EMBL/GenBank/DDBJ whole genome shotgun (WGS) entry which is preliminary data.</text>
</comment>
<feature type="domain" description="YcaO" evidence="2">
    <location>
        <begin position="58"/>
        <end position="368"/>
    </location>
</feature>
<sequence>MGASGSTWATQGTADTGPTSQTLAGGGPAAPEGTAGADPVRRAAHTVAGLFTPVLPHAPGARIICGTAEPALLGPAFSGFTAASVAGCSARPNRAYERCLGEAVEYLSQLSPDKDRLRQGEGVAATDLRTGGGAMVPAEICLRTRDSQKRRIGSGCAAGRTAAEAASSGLWELVERDALVSWWYEGHAPRPLDRRAASGAEQYLQLLRGGAGGRRTILIDISAHPDLPAVAACSFGPDGKGFVAGFAAHADTLVAARKAIRELMQMEFGLLLVEAKVSAGLPLNEDELRQRRRADVSVDHPALAVRGGARDSVPSSSPEELLERGLAAVPGPVHAVDLTRADFGIPVAKIVAPALREVPRDAHDVGLL</sequence>
<evidence type="ECO:0000256" key="1">
    <source>
        <dbReference type="SAM" id="MobiDB-lite"/>
    </source>
</evidence>
<gene>
    <name evidence="3" type="ORF">GCM10010862_23490</name>
</gene>
<proteinExistence type="predicted"/>
<dbReference type="EMBL" id="BSNS01000011">
    <property type="protein sequence ID" value="GLQ55090.1"/>
    <property type="molecule type" value="Genomic_DNA"/>
</dbReference>
<feature type="region of interest" description="Disordered" evidence="1">
    <location>
        <begin position="1"/>
        <end position="39"/>
    </location>
</feature>
<dbReference type="PANTHER" id="PTHR37809:SF1">
    <property type="entry name" value="RIBOSOMAL PROTEIN S12 METHYLTHIOTRANSFERASE ACCESSORY FACTOR YCAO"/>
    <property type="match status" value="1"/>
</dbReference>
<reference evidence="4" key="1">
    <citation type="journal article" date="2019" name="Int. J. Syst. Evol. Microbiol.">
        <title>The Global Catalogue of Microorganisms (GCM) 10K type strain sequencing project: providing services to taxonomists for standard genome sequencing and annotation.</title>
        <authorList>
            <consortium name="The Broad Institute Genomics Platform"/>
            <consortium name="The Broad Institute Genome Sequencing Center for Infectious Disease"/>
            <person name="Wu L."/>
            <person name="Ma J."/>
        </authorList>
    </citation>
    <scope>NUCLEOTIDE SEQUENCE [LARGE SCALE GENOMIC DNA]</scope>
    <source>
        <strain evidence="4">NBRC 112416</strain>
    </source>
</reference>
<dbReference type="RefSeq" id="WP_284340528.1">
    <property type="nucleotide sequence ID" value="NZ_BSNS01000011.1"/>
</dbReference>
<evidence type="ECO:0000259" key="2">
    <source>
        <dbReference type="PROSITE" id="PS51664"/>
    </source>
</evidence>
<dbReference type="PANTHER" id="PTHR37809">
    <property type="entry name" value="RIBOSOMAL PROTEIN S12 METHYLTHIOTRANSFERASE ACCESSORY FACTOR YCAO"/>
    <property type="match status" value="1"/>
</dbReference>
<dbReference type="Gene3D" id="3.30.1330.230">
    <property type="match status" value="1"/>
</dbReference>
<dbReference type="Proteomes" id="UP001156691">
    <property type="component" value="Unassembled WGS sequence"/>
</dbReference>
<organism evidence="3 4">
    <name type="scientific">Devosia nitrariae</name>
    <dbReference type="NCBI Taxonomy" id="2071872"/>
    <lineage>
        <taxon>Bacteria</taxon>
        <taxon>Pseudomonadati</taxon>
        <taxon>Pseudomonadota</taxon>
        <taxon>Alphaproteobacteria</taxon>
        <taxon>Hyphomicrobiales</taxon>
        <taxon>Devosiaceae</taxon>
        <taxon>Devosia</taxon>
    </lineage>
</organism>
<dbReference type="PROSITE" id="PS51664">
    <property type="entry name" value="YCAO"/>
    <property type="match status" value="1"/>
</dbReference>
<name>A0ABQ5W649_9HYPH</name>
<feature type="compositionally biased region" description="Polar residues" evidence="1">
    <location>
        <begin position="1"/>
        <end position="23"/>
    </location>
</feature>